<evidence type="ECO:0000256" key="8">
    <source>
        <dbReference type="ARBA" id="ARBA00022801"/>
    </source>
</evidence>
<dbReference type="OrthoDB" id="343092at2759"/>
<feature type="region of interest" description="Disordered" evidence="14">
    <location>
        <begin position="478"/>
        <end position="504"/>
    </location>
</feature>
<evidence type="ECO:0000256" key="11">
    <source>
        <dbReference type="ARBA" id="ARBA00023204"/>
    </source>
</evidence>
<feature type="compositionally biased region" description="Basic and acidic residues" evidence="14">
    <location>
        <begin position="273"/>
        <end position="313"/>
    </location>
</feature>
<keyword evidence="15" id="KW-0732">Signal</keyword>
<dbReference type="PANTHER" id="PTHR21077:SF5">
    <property type="entry name" value="CROSSOVER JUNCTION ENDONUCLEASE MMS4"/>
    <property type="match status" value="1"/>
</dbReference>
<dbReference type="Pfam" id="PF21292">
    <property type="entry name" value="EME1-MUS81_C"/>
    <property type="match status" value="1"/>
</dbReference>
<keyword evidence="4" id="KW-0540">Nuclease</keyword>
<protein>
    <recommendedName>
        <fullName evidence="16">ERCC4 domain-containing protein</fullName>
    </recommendedName>
</protein>
<accession>A0A163JVH5</accession>
<evidence type="ECO:0000256" key="4">
    <source>
        <dbReference type="ARBA" id="ARBA00022722"/>
    </source>
</evidence>
<comment type="cofactor">
    <cofactor evidence="1">
        <name>Mg(2+)</name>
        <dbReference type="ChEBI" id="CHEBI:18420"/>
    </cofactor>
</comment>
<evidence type="ECO:0000256" key="14">
    <source>
        <dbReference type="SAM" id="MobiDB-lite"/>
    </source>
</evidence>
<dbReference type="GO" id="GO:0046872">
    <property type="term" value="F:metal ion binding"/>
    <property type="evidence" value="ECO:0007669"/>
    <property type="project" value="UniProtKB-KW"/>
</dbReference>
<dbReference type="InParanoid" id="A0A163JVH5"/>
<reference evidence="17" key="1">
    <citation type="submission" date="2016-04" db="EMBL/GenBank/DDBJ databases">
        <authorList>
            <person name="Evans L.H."/>
            <person name="Alamgir A."/>
            <person name="Owens N."/>
            <person name="Weber N.D."/>
            <person name="Virtaneva K."/>
            <person name="Barbian K."/>
            <person name="Babar A."/>
            <person name="Rosenke K."/>
        </authorList>
    </citation>
    <scope>NUCLEOTIDE SEQUENCE [LARGE SCALE GENOMIC DNA]</scope>
    <source>
        <strain evidence="17">CBS 101.48</strain>
    </source>
</reference>
<feature type="region of interest" description="Disordered" evidence="14">
    <location>
        <begin position="96"/>
        <end position="128"/>
    </location>
</feature>
<feature type="region of interest" description="Disordered" evidence="14">
    <location>
        <begin position="183"/>
        <end position="229"/>
    </location>
</feature>
<evidence type="ECO:0000256" key="6">
    <source>
        <dbReference type="ARBA" id="ARBA00022759"/>
    </source>
</evidence>
<dbReference type="GO" id="GO:0003677">
    <property type="term" value="F:DNA binding"/>
    <property type="evidence" value="ECO:0007669"/>
    <property type="project" value="InterPro"/>
</dbReference>
<evidence type="ECO:0000313" key="18">
    <source>
        <dbReference type="Proteomes" id="UP000078561"/>
    </source>
</evidence>
<dbReference type="Pfam" id="PF02732">
    <property type="entry name" value="ERCC4"/>
    <property type="match status" value="1"/>
</dbReference>
<dbReference type="InterPro" id="IPR006166">
    <property type="entry name" value="ERCC4_domain"/>
</dbReference>
<keyword evidence="10" id="KW-0233">DNA recombination</keyword>
<evidence type="ECO:0000256" key="3">
    <source>
        <dbReference type="ARBA" id="ARBA00005313"/>
    </source>
</evidence>
<keyword evidence="12" id="KW-0539">Nucleus</keyword>
<dbReference type="GO" id="GO:0048476">
    <property type="term" value="C:Holliday junction resolvase complex"/>
    <property type="evidence" value="ECO:0007669"/>
    <property type="project" value="InterPro"/>
</dbReference>
<evidence type="ECO:0000256" key="2">
    <source>
        <dbReference type="ARBA" id="ARBA00004123"/>
    </source>
</evidence>
<dbReference type="GO" id="GO:0000712">
    <property type="term" value="P:resolution of meiotic recombination intermediates"/>
    <property type="evidence" value="ECO:0007669"/>
    <property type="project" value="TreeGrafter"/>
</dbReference>
<feature type="chain" id="PRO_5007843518" description="ERCC4 domain-containing protein" evidence="15">
    <location>
        <begin position="18"/>
        <end position="664"/>
    </location>
</feature>
<evidence type="ECO:0000256" key="13">
    <source>
        <dbReference type="ARBA" id="ARBA00023254"/>
    </source>
</evidence>
<comment type="similarity">
    <text evidence="3">Belongs to the EME1/MMS4 family.</text>
</comment>
<evidence type="ECO:0000256" key="5">
    <source>
        <dbReference type="ARBA" id="ARBA00022723"/>
    </source>
</evidence>
<evidence type="ECO:0000256" key="15">
    <source>
        <dbReference type="SAM" id="SignalP"/>
    </source>
</evidence>
<feature type="region of interest" description="Disordered" evidence="14">
    <location>
        <begin position="35"/>
        <end position="71"/>
    </location>
</feature>
<evidence type="ECO:0000259" key="16">
    <source>
        <dbReference type="SMART" id="SM00891"/>
    </source>
</evidence>
<keyword evidence="7" id="KW-0227">DNA damage</keyword>
<keyword evidence="13" id="KW-0469">Meiosis</keyword>
<feature type="domain" description="ERCC4" evidence="16">
    <location>
        <begin position="342"/>
        <end position="614"/>
    </location>
</feature>
<dbReference type="SMART" id="SM00891">
    <property type="entry name" value="ERCC4"/>
    <property type="match status" value="1"/>
</dbReference>
<dbReference type="PANTHER" id="PTHR21077">
    <property type="entry name" value="EME1 PROTEIN"/>
    <property type="match status" value="1"/>
</dbReference>
<keyword evidence="8" id="KW-0378">Hydrolase</keyword>
<sequence>MAANLLTLLTICLSCTGEKHYRSISPINHAVDANNTTRLTPSPVHILSSPSPPPVQQRESPPYKGTDWDSPLSPIHANVDTSFAPSTLDFGFDEETQTSTNATPSVDFGFDEETHTGTQATPSSPPFLGAYTSDDDLLVVSPPSKPTLDMFSTDTDADACIISDNDSVDSLPSASDFLSQIGSQMEQGKRKRTGNGGSINTLDRKGKRSNTTYRPTSTTSASSSSVYDSSLLPSDQLWEWESTTDSSSLRDTSNDLDHDTPPTLTKTARAMQRKADQEAKKQQKERDRADAQRRKEQDKADAQRRKEEEKAEALRLKEQEKQLQQVNRLRKDRDELVKEMTVVILDPTFNQSDHGTLLRTVLGEKGAKVITKPSTTTSTYTLTWQMECRAEWDDNERQFIPFADGESRSKDESSVLVFLTAEGFVDILHQNRVEPWIDTIQHTAPNKQLFLMIEGLDTFYKKKTALLRRHFASTVLGNMGNRDSGDDASDNRRPKKRSKSTTADLIENGPSLDQIADALAYLQVIKDVMLIQTSNEEDSVDWLVCLTTDLAKATYNTINTAGLFKGQGGSIKSGVDAADVWSKMLQEIQNCTPAVAKSVIQQYPNAMALYQRYTQVEPDARDTLLANIEVERSVLSSRDRTINKFMSTKIHKIFMTDDPTDIIT</sequence>
<evidence type="ECO:0000256" key="7">
    <source>
        <dbReference type="ARBA" id="ARBA00022763"/>
    </source>
</evidence>
<keyword evidence="18" id="KW-1185">Reference proteome</keyword>
<organism evidence="17">
    <name type="scientific">Absidia glauca</name>
    <name type="common">Pin mould</name>
    <dbReference type="NCBI Taxonomy" id="4829"/>
    <lineage>
        <taxon>Eukaryota</taxon>
        <taxon>Fungi</taxon>
        <taxon>Fungi incertae sedis</taxon>
        <taxon>Mucoromycota</taxon>
        <taxon>Mucoromycotina</taxon>
        <taxon>Mucoromycetes</taxon>
        <taxon>Mucorales</taxon>
        <taxon>Cunninghamellaceae</taxon>
        <taxon>Absidia</taxon>
    </lineage>
</organism>
<evidence type="ECO:0000256" key="10">
    <source>
        <dbReference type="ARBA" id="ARBA00023172"/>
    </source>
</evidence>
<name>A0A163JVH5_ABSGL</name>
<dbReference type="STRING" id="4829.A0A163JVH5"/>
<dbReference type="EMBL" id="LT553800">
    <property type="protein sequence ID" value="SAM02303.1"/>
    <property type="molecule type" value="Genomic_DNA"/>
</dbReference>
<evidence type="ECO:0000256" key="1">
    <source>
        <dbReference type="ARBA" id="ARBA00001946"/>
    </source>
</evidence>
<dbReference type="GO" id="GO:0006302">
    <property type="term" value="P:double-strand break repair"/>
    <property type="evidence" value="ECO:0007669"/>
    <property type="project" value="TreeGrafter"/>
</dbReference>
<keyword evidence="11" id="KW-0234">DNA repair</keyword>
<dbReference type="GO" id="GO:0005634">
    <property type="term" value="C:nucleus"/>
    <property type="evidence" value="ECO:0007669"/>
    <property type="project" value="UniProtKB-SubCell"/>
</dbReference>
<gene>
    <name evidence="17" type="primary">ABSGL_08082.1 scaffold 9578</name>
</gene>
<keyword evidence="5" id="KW-0479">Metal-binding</keyword>
<dbReference type="InterPro" id="IPR042530">
    <property type="entry name" value="EME1/EME2_C"/>
</dbReference>
<evidence type="ECO:0000313" key="17">
    <source>
        <dbReference type="EMBL" id="SAM02303.1"/>
    </source>
</evidence>
<feature type="region of interest" description="Disordered" evidence="14">
    <location>
        <begin position="243"/>
        <end position="313"/>
    </location>
</feature>
<dbReference type="OMA" id="EPCPLTI"/>
<dbReference type="GO" id="GO:0031297">
    <property type="term" value="P:replication fork processing"/>
    <property type="evidence" value="ECO:0007669"/>
    <property type="project" value="TreeGrafter"/>
</dbReference>
<dbReference type="Proteomes" id="UP000078561">
    <property type="component" value="Unassembled WGS sequence"/>
</dbReference>
<feature type="compositionally biased region" description="Basic and acidic residues" evidence="14">
    <location>
        <begin position="483"/>
        <end position="492"/>
    </location>
</feature>
<dbReference type="InterPro" id="IPR033310">
    <property type="entry name" value="Mms4/EME1/EME2"/>
</dbReference>
<proteinExistence type="inferred from homology"/>
<dbReference type="AlphaFoldDB" id="A0A163JVH5"/>
<keyword evidence="6" id="KW-0255">Endonuclease</keyword>
<feature type="signal peptide" evidence="15">
    <location>
        <begin position="1"/>
        <end position="17"/>
    </location>
</feature>
<dbReference type="Gene3D" id="1.10.150.670">
    <property type="entry name" value="Crossover junction endonuclease EME1, DNA-binding domain"/>
    <property type="match status" value="1"/>
</dbReference>
<keyword evidence="9" id="KW-0460">Magnesium</keyword>
<feature type="compositionally biased region" description="Low complexity" evidence="14">
    <location>
        <begin position="209"/>
        <end position="229"/>
    </location>
</feature>
<dbReference type="CDD" id="cd22249">
    <property type="entry name" value="UDM1_RNF168_RNF169-like"/>
    <property type="match status" value="1"/>
</dbReference>
<dbReference type="GO" id="GO:0031573">
    <property type="term" value="P:mitotic intra-S DNA damage checkpoint signaling"/>
    <property type="evidence" value="ECO:0007669"/>
    <property type="project" value="TreeGrafter"/>
</dbReference>
<dbReference type="Gene3D" id="3.40.50.10130">
    <property type="match status" value="1"/>
</dbReference>
<evidence type="ECO:0000256" key="12">
    <source>
        <dbReference type="ARBA" id="ARBA00023242"/>
    </source>
</evidence>
<dbReference type="GO" id="GO:0008821">
    <property type="term" value="F:crossover junction DNA endonuclease activity"/>
    <property type="evidence" value="ECO:0007669"/>
    <property type="project" value="TreeGrafter"/>
</dbReference>
<evidence type="ECO:0000256" key="9">
    <source>
        <dbReference type="ARBA" id="ARBA00022842"/>
    </source>
</evidence>
<comment type="subcellular location">
    <subcellularLocation>
        <location evidence="2">Nucleus</location>
    </subcellularLocation>
</comment>